<name>A0ABR4XNC0_9PORP</name>
<keyword evidence="2" id="KW-1185">Reference proteome</keyword>
<reference evidence="1 2" key="1">
    <citation type="submission" date="2014-08" db="EMBL/GenBank/DDBJ databases">
        <title>Porphyromonas canoris strain:OH2762 Genome sequencing.</title>
        <authorList>
            <person name="Wallis C."/>
            <person name="Deusch O."/>
            <person name="O'Flynn C."/>
            <person name="Davis I."/>
            <person name="Jospin G."/>
            <person name="Darling A.E."/>
            <person name="Coil D.A."/>
            <person name="Alexiev A."/>
            <person name="Horsfall A."/>
            <person name="Kirkwood N."/>
            <person name="Harris S."/>
            <person name="Eisen J.A."/>
        </authorList>
    </citation>
    <scope>NUCLEOTIDE SEQUENCE [LARGE SCALE GENOMIC DNA]</scope>
    <source>
        <strain evidence="2">COT-108 OH2762</strain>
    </source>
</reference>
<comment type="caution">
    <text evidence="1">The sequence shown here is derived from an EMBL/GenBank/DDBJ whole genome shotgun (WGS) entry which is preliminary data.</text>
</comment>
<dbReference type="Proteomes" id="UP000030101">
    <property type="component" value="Unassembled WGS sequence"/>
</dbReference>
<evidence type="ECO:0000313" key="1">
    <source>
        <dbReference type="EMBL" id="KGN93417.1"/>
    </source>
</evidence>
<dbReference type="EMBL" id="JQZV01000003">
    <property type="protein sequence ID" value="KGN93417.1"/>
    <property type="molecule type" value="Genomic_DNA"/>
</dbReference>
<protein>
    <submittedName>
        <fullName evidence="1">Uncharacterized protein</fullName>
    </submittedName>
</protein>
<proteinExistence type="predicted"/>
<sequence>MNTIIKLLTVSDEDFPHNNLKSKRLSPPINDPFLKILSLLFGLAMSLGVENKQPEREGSNHLRKIKSYIPYNLDRQTEECKISR</sequence>
<dbReference type="RefSeq" id="WP_036788887.1">
    <property type="nucleotide sequence ID" value="NZ_JQZV01000003.1"/>
</dbReference>
<gene>
    <name evidence="1" type="ORF">HQ43_01930</name>
</gene>
<organism evidence="1 2">
    <name type="scientific">Porphyromonas canoris</name>
    <dbReference type="NCBI Taxonomy" id="36875"/>
    <lineage>
        <taxon>Bacteria</taxon>
        <taxon>Pseudomonadati</taxon>
        <taxon>Bacteroidota</taxon>
        <taxon>Bacteroidia</taxon>
        <taxon>Bacteroidales</taxon>
        <taxon>Porphyromonadaceae</taxon>
        <taxon>Porphyromonas</taxon>
    </lineage>
</organism>
<accession>A0ABR4XNC0</accession>
<evidence type="ECO:0000313" key="2">
    <source>
        <dbReference type="Proteomes" id="UP000030101"/>
    </source>
</evidence>